<reference evidence="2" key="1">
    <citation type="submission" date="2023-07" db="EMBL/GenBank/DDBJ databases">
        <title>Whole genome shotgun sequence of Streptomyces spororaveus NBRC 15456.</title>
        <authorList>
            <person name="Komaki H."/>
            <person name="Tamura T."/>
        </authorList>
    </citation>
    <scope>NUCLEOTIDE SEQUENCE [LARGE SCALE GENOMIC DNA]</scope>
    <source>
        <strain evidence="2">NBRC 15456</strain>
    </source>
</reference>
<keyword evidence="2" id="KW-1185">Reference proteome</keyword>
<sequence length="62" mass="6579">MLGALLFGVAAQPDGLLRSHDAVGEVHPCSRHVNLLNWHLVIPLVKLGVETVVRGPGGYARA</sequence>
<evidence type="ECO:0000313" key="1">
    <source>
        <dbReference type="EMBL" id="GHI77135.1"/>
    </source>
</evidence>
<accession>A0ABQ3T9R0</accession>
<organism evidence="1 2">
    <name type="scientific">Streptomyces spororaveus</name>
    <dbReference type="NCBI Taxonomy" id="284039"/>
    <lineage>
        <taxon>Bacteria</taxon>
        <taxon>Bacillati</taxon>
        <taxon>Actinomycetota</taxon>
        <taxon>Actinomycetes</taxon>
        <taxon>Kitasatosporales</taxon>
        <taxon>Streptomycetaceae</taxon>
        <taxon>Streptomyces</taxon>
    </lineage>
</organism>
<dbReference type="EMBL" id="BNED01000005">
    <property type="protein sequence ID" value="GHI77135.1"/>
    <property type="molecule type" value="Genomic_DNA"/>
</dbReference>
<evidence type="ECO:0000313" key="2">
    <source>
        <dbReference type="Proteomes" id="UP000608522"/>
    </source>
</evidence>
<comment type="caution">
    <text evidence="1">The sequence shown here is derived from an EMBL/GenBank/DDBJ whole genome shotgun (WGS) entry which is preliminary data.</text>
</comment>
<protein>
    <submittedName>
        <fullName evidence="1">Uncharacterized protein</fullName>
    </submittedName>
</protein>
<dbReference type="Proteomes" id="UP000608522">
    <property type="component" value="Unassembled WGS sequence"/>
</dbReference>
<proteinExistence type="predicted"/>
<name>A0ABQ3T9R0_9ACTN</name>
<gene>
    <name evidence="1" type="ORF">Sspor_26960</name>
</gene>